<sequence length="617" mass="71519">MVLPFVIGCGLALSATFVLWKGSKKIDDIRHDVKDTVKTAADIATDVRLDALNIVTRFALTIGHIAHNLTKNMDELTYGCLESLTMLTNRIDTSIRKTVMMDANKPLIQQQLIPKRLTYKPCAVVMGRTGAGKTTLINSLCRTQHAAGEGAGSVTRNLFRNDVRYGENTFSLIDTPGTDSSTETYKHAFLLREALTATKINTIFIVIKYDNRFDKMIENYFEVEQPVYNYSKKIIVMISHWDQSKNPQNTYKEICELFQDECTNVANLIFYSEQNFKTEVANLMYSCMSNMNEEKLHIKDEDFFLRFNIYEMKSRIKVSFGQYKKKANLLVQEYTDLINSVRSESVEDKDEALHMTIVKFRDEMETLLQDFQQQHVGTMEELDYYAFSIKMEKENLENCDKFVEKVVPLMSYSLTDNQDPRNLIKRCPHCKLIWFKTEGCDGLTTCGNNKFSRPKDVSDKAFWKYQLERIGGKLQFVKNSTDKNIFKEMTNDAEEDFEENVQKHFDTDIQNVEPNLEELAVLRERPMKQLKQMFRSFFVDITEQSTENINELVGRNSKGVGCGKEFKWSALPKIEDDLILELFKVKTIDQAKQLIQAGNFKEARHNYEYSIDQTFYF</sequence>
<keyword evidence="1" id="KW-0732">Signal</keyword>
<dbReference type="InterPro" id="IPR005225">
    <property type="entry name" value="Small_GTP-bd"/>
</dbReference>
<evidence type="ECO:0000313" key="3">
    <source>
        <dbReference type="EMBL" id="CAF1216298.1"/>
    </source>
</evidence>
<accession>A0A815MHY0</accession>
<dbReference type="AlphaFoldDB" id="A0A815MHY0"/>
<dbReference type="GO" id="GO:0005525">
    <property type="term" value="F:GTP binding"/>
    <property type="evidence" value="ECO:0007669"/>
    <property type="project" value="InterPro"/>
</dbReference>
<dbReference type="SUPFAM" id="SSF52540">
    <property type="entry name" value="P-loop containing nucleoside triphosphate hydrolases"/>
    <property type="match status" value="1"/>
</dbReference>
<feature type="signal peptide" evidence="1">
    <location>
        <begin position="1"/>
        <end position="16"/>
    </location>
</feature>
<evidence type="ECO:0000313" key="6">
    <source>
        <dbReference type="Proteomes" id="UP000663877"/>
    </source>
</evidence>
<feature type="chain" id="PRO_5035687410" description="G domain-containing protein" evidence="1">
    <location>
        <begin position="17"/>
        <end position="617"/>
    </location>
</feature>
<evidence type="ECO:0000313" key="4">
    <source>
        <dbReference type="EMBL" id="CAF1424681.1"/>
    </source>
</evidence>
<dbReference type="Pfam" id="PF01926">
    <property type="entry name" value="MMR_HSR1"/>
    <property type="match status" value="1"/>
</dbReference>
<protein>
    <recommendedName>
        <fullName evidence="2">G domain-containing protein</fullName>
    </recommendedName>
</protein>
<proteinExistence type="predicted"/>
<evidence type="ECO:0000313" key="5">
    <source>
        <dbReference type="Proteomes" id="UP000663832"/>
    </source>
</evidence>
<name>A0A815MHY0_9BILA</name>
<keyword evidence="5" id="KW-1185">Reference proteome</keyword>
<dbReference type="EMBL" id="CAJNOM010000199">
    <property type="protein sequence ID" value="CAF1216298.1"/>
    <property type="molecule type" value="Genomic_DNA"/>
</dbReference>
<evidence type="ECO:0000259" key="2">
    <source>
        <dbReference type="Pfam" id="PF01926"/>
    </source>
</evidence>
<feature type="domain" description="G" evidence="2">
    <location>
        <begin position="124"/>
        <end position="234"/>
    </location>
</feature>
<dbReference type="EMBL" id="CAJNOI010001583">
    <property type="protein sequence ID" value="CAF1424681.1"/>
    <property type="molecule type" value="Genomic_DNA"/>
</dbReference>
<dbReference type="Proteomes" id="UP000663877">
    <property type="component" value="Unassembled WGS sequence"/>
</dbReference>
<organism evidence="4 6">
    <name type="scientific">Adineta steineri</name>
    <dbReference type="NCBI Taxonomy" id="433720"/>
    <lineage>
        <taxon>Eukaryota</taxon>
        <taxon>Metazoa</taxon>
        <taxon>Spiralia</taxon>
        <taxon>Gnathifera</taxon>
        <taxon>Rotifera</taxon>
        <taxon>Eurotatoria</taxon>
        <taxon>Bdelloidea</taxon>
        <taxon>Adinetida</taxon>
        <taxon>Adinetidae</taxon>
        <taxon>Adineta</taxon>
    </lineage>
</organism>
<reference evidence="4" key="1">
    <citation type="submission" date="2021-02" db="EMBL/GenBank/DDBJ databases">
        <authorList>
            <person name="Nowell W R."/>
        </authorList>
    </citation>
    <scope>NUCLEOTIDE SEQUENCE</scope>
</reference>
<dbReference type="CDD" id="cd00882">
    <property type="entry name" value="Ras_like_GTPase"/>
    <property type="match status" value="1"/>
</dbReference>
<dbReference type="InterPro" id="IPR006073">
    <property type="entry name" value="GTP-bd"/>
</dbReference>
<dbReference type="Proteomes" id="UP000663832">
    <property type="component" value="Unassembled WGS sequence"/>
</dbReference>
<dbReference type="NCBIfam" id="TIGR00231">
    <property type="entry name" value="small_GTP"/>
    <property type="match status" value="1"/>
</dbReference>
<dbReference type="InterPro" id="IPR027417">
    <property type="entry name" value="P-loop_NTPase"/>
</dbReference>
<dbReference type="OrthoDB" id="8954335at2759"/>
<gene>
    <name evidence="4" type="ORF">BJG266_LOCUS38978</name>
    <name evidence="3" type="ORF">QVE165_LOCUS26645</name>
</gene>
<evidence type="ECO:0000256" key="1">
    <source>
        <dbReference type="SAM" id="SignalP"/>
    </source>
</evidence>
<comment type="caution">
    <text evidence="4">The sequence shown here is derived from an EMBL/GenBank/DDBJ whole genome shotgun (WGS) entry which is preliminary data.</text>
</comment>
<dbReference type="Gene3D" id="3.40.50.300">
    <property type="entry name" value="P-loop containing nucleotide triphosphate hydrolases"/>
    <property type="match status" value="1"/>
</dbReference>